<dbReference type="KEGG" id="ban:BA_3723"/>
<accession>A0A0F7RFJ2</accession>
<evidence type="ECO:0000313" key="1">
    <source>
        <dbReference type="EMBL" id="AAP27472.1"/>
    </source>
</evidence>
<sequence>MPVCIVPLTVTLLGIKVVPVGIGSVIETFVAEVLPLFGIVIV</sequence>
<name>A0A0F7RFJ2_BACAN</name>
<gene>
    <name evidence="1" type="ordered locus">BA_3723</name>
</gene>
<dbReference type="EMBL" id="AE016879">
    <property type="protein sequence ID" value="AAP27472.1"/>
    <property type="molecule type" value="Genomic_DNA"/>
</dbReference>
<protein>
    <submittedName>
        <fullName evidence="1">Uncharacterized protein</fullName>
    </submittedName>
</protein>
<reference evidence="1 2" key="1">
    <citation type="journal article" date="2003" name="Nature">
        <title>The genome sequence of Bacillus anthracis Ames and comparison to closely related bacteria.</title>
        <authorList>
            <person name="Read T.D."/>
            <person name="Peterson S.N."/>
            <person name="Tourasse N."/>
            <person name="Baillie L.W."/>
            <person name="Paulsen I.T."/>
            <person name="Nelson K.E."/>
            <person name="Tettelin H."/>
            <person name="Fouts D.E."/>
            <person name="Eisen J.A."/>
            <person name="Gill S.R."/>
            <person name="Holtzapple E.K."/>
            <person name="Okstad O.A."/>
            <person name="Helgason E."/>
            <person name="Rilstone J."/>
            <person name="Wu M."/>
            <person name="Kolonay J.F."/>
            <person name="Beanan M.J."/>
            <person name="Dodson R.J."/>
            <person name="Brinkac L.M."/>
            <person name="Gwinn M."/>
            <person name="DeBoy R.T."/>
            <person name="Madpu R."/>
            <person name="Daugherty S.C."/>
            <person name="Durkin A.S."/>
            <person name="Haft D.H."/>
            <person name="Nelson W.C."/>
            <person name="Peterson J.D."/>
            <person name="Pop M."/>
            <person name="Khouri H.M."/>
            <person name="Radune D."/>
            <person name="Benton J.L."/>
            <person name="Mahamoud Y."/>
            <person name="Jiang L."/>
            <person name="Hance I.R."/>
            <person name="Weidman J.F."/>
            <person name="Berry K.J."/>
            <person name="Plaut R.D."/>
            <person name="Wolf A.M."/>
            <person name="Watkins K.L."/>
            <person name="Nierman W.C."/>
            <person name="Hazen A."/>
            <person name="Cline R."/>
            <person name="Redmond C."/>
            <person name="Thwaite J.E."/>
            <person name="White O."/>
            <person name="Salzberg S.L."/>
            <person name="Thomason B."/>
            <person name="Friedlander A.M."/>
            <person name="Koehler T.M."/>
            <person name="Hanna P.C."/>
            <person name="Kolsto A.B."/>
            <person name="Fraser C.M."/>
        </authorList>
    </citation>
    <scope>NUCLEOTIDE SEQUENCE [LARGE SCALE GENOMIC DNA]</scope>
    <source>
        <strain evidence="2">Ames / isolate Porton</strain>
    </source>
</reference>
<evidence type="ECO:0000313" key="2">
    <source>
        <dbReference type="Proteomes" id="UP000000427"/>
    </source>
</evidence>
<proteinExistence type="predicted"/>
<dbReference type="AlphaFoldDB" id="A0A0F7RFJ2"/>
<dbReference type="Proteomes" id="UP000000427">
    <property type="component" value="Chromosome"/>
</dbReference>
<organism evidence="1 2">
    <name type="scientific">Bacillus anthracis</name>
    <name type="common">anthrax bacterium</name>
    <dbReference type="NCBI Taxonomy" id="1392"/>
    <lineage>
        <taxon>Bacteria</taxon>
        <taxon>Bacillati</taxon>
        <taxon>Bacillota</taxon>
        <taxon>Bacilli</taxon>
        <taxon>Bacillales</taxon>
        <taxon>Bacillaceae</taxon>
        <taxon>Bacillus</taxon>
        <taxon>Bacillus cereus group</taxon>
    </lineage>
</organism>